<evidence type="ECO:0000256" key="1">
    <source>
        <dbReference type="SAM" id="MobiDB-lite"/>
    </source>
</evidence>
<reference evidence="2" key="1">
    <citation type="submission" date="2022-08" db="EMBL/GenBank/DDBJ databases">
        <authorList>
            <person name="Kallberg Y."/>
            <person name="Tangrot J."/>
            <person name="Rosling A."/>
        </authorList>
    </citation>
    <scope>NUCLEOTIDE SEQUENCE</scope>
    <source>
        <strain evidence="2">Wild A</strain>
    </source>
</reference>
<gene>
    <name evidence="2" type="ORF">FWILDA_LOCUS19602</name>
</gene>
<sequence>SFQMRQNKELSEKVGLLPGMGIYKFFRVIYGYDGERTYIAQKRKKPLISSQVFINNDYGFTEEVEQEFSDYFEPDLTLKKGVRQLVKKQNLSSRSAKSKKTSSENRATLPKTPLEKKVKGENSTVPSPKTTTPNQLSAENYQPHDHDYRQFAQAAKLPWNKTLNEYEPWEENGE</sequence>
<protein>
    <submittedName>
        <fullName evidence="2">19487_t:CDS:1</fullName>
    </submittedName>
</protein>
<organism evidence="2 3">
    <name type="scientific">Funneliformis geosporum</name>
    <dbReference type="NCBI Taxonomy" id="1117311"/>
    <lineage>
        <taxon>Eukaryota</taxon>
        <taxon>Fungi</taxon>
        <taxon>Fungi incertae sedis</taxon>
        <taxon>Mucoromycota</taxon>
        <taxon>Glomeromycotina</taxon>
        <taxon>Glomeromycetes</taxon>
        <taxon>Glomerales</taxon>
        <taxon>Glomeraceae</taxon>
        <taxon>Funneliformis</taxon>
    </lineage>
</organism>
<feature type="non-terminal residue" evidence="2">
    <location>
        <position position="1"/>
    </location>
</feature>
<dbReference type="OrthoDB" id="2434974at2759"/>
<comment type="caution">
    <text evidence="2">The sequence shown here is derived from an EMBL/GenBank/DDBJ whole genome shotgun (WGS) entry which is preliminary data.</text>
</comment>
<dbReference type="Proteomes" id="UP001153678">
    <property type="component" value="Unassembled WGS sequence"/>
</dbReference>
<accession>A0A9W4TCV4</accession>
<feature type="region of interest" description="Disordered" evidence="1">
    <location>
        <begin position="89"/>
        <end position="147"/>
    </location>
</feature>
<dbReference type="AlphaFoldDB" id="A0A9W4TCV4"/>
<name>A0A9W4TCV4_9GLOM</name>
<feature type="compositionally biased region" description="Polar residues" evidence="1">
    <location>
        <begin position="121"/>
        <end position="140"/>
    </location>
</feature>
<keyword evidence="3" id="KW-1185">Reference proteome</keyword>
<proteinExistence type="predicted"/>
<evidence type="ECO:0000313" key="2">
    <source>
        <dbReference type="EMBL" id="CAI2200505.1"/>
    </source>
</evidence>
<evidence type="ECO:0000313" key="3">
    <source>
        <dbReference type="Proteomes" id="UP001153678"/>
    </source>
</evidence>
<feature type="non-terminal residue" evidence="2">
    <location>
        <position position="174"/>
    </location>
</feature>
<dbReference type="EMBL" id="CAMKVN010024552">
    <property type="protein sequence ID" value="CAI2200505.1"/>
    <property type="molecule type" value="Genomic_DNA"/>
</dbReference>